<comment type="caution">
    <text evidence="1">The sequence shown here is derived from an EMBL/GenBank/DDBJ whole genome shotgun (WGS) entry which is preliminary data.</text>
</comment>
<dbReference type="PANTHER" id="PTHR13211">
    <property type="entry name" value="TELOMERASE CAJAL BODY PROTEIN 1"/>
    <property type="match status" value="1"/>
</dbReference>
<dbReference type="EMBL" id="JAKWBI020000606">
    <property type="protein sequence ID" value="KAJ2893425.1"/>
    <property type="molecule type" value="Genomic_DNA"/>
</dbReference>
<sequence length="481" mass="51585">MVKEFTQPKPTPEVHLVAKSPDLALGKNGISNESHKNQRDDLLFYKNAQWSADGTTLITSNSLNEISSFVLPTDLLEPSHVPKDVSPLGTVCLPEPVLSYKPCPYFALEHLGTHLALASCVDNPIQLHALFKSPGESTSVRASYRLINQLTEAYLPATSMVWPVAQNFLVGSKNTLALFDVSATGSGPVTTIATIPSTRHKLKGGGVGMKGTVSALSTQQLGAEQGYGGIIGLVAAGTRTRRIGIYDLARSNVAASLFGVNNAADSVSKIGGQGIVQTAWSPCGRYLLVCERRSAGMLVYDVRVEGKLLGWLGGKVESESQQVLTCDLFAGLEGNSGFEVWSGDHDGMVRVWEGVGMREGETEPSWEWQAHQKGVSVGASILHTTGSVVATCSGSWVPDEGNFDGQKPGVYSREDCCLKVWNVSFGGPSPDGAQVISHGNSPTASEGVNVNIRFDEPHLIEEQRLGQNSYEQDEYRKPNQV</sequence>
<dbReference type="InterPro" id="IPR051150">
    <property type="entry name" value="SWT21/TCAB1_mRNA_Telomere"/>
</dbReference>
<proteinExistence type="predicted"/>
<dbReference type="Gene3D" id="2.130.10.10">
    <property type="entry name" value="YVTN repeat-like/Quinoprotein amine dehydrogenase"/>
    <property type="match status" value="1"/>
</dbReference>
<gene>
    <name evidence="1" type="ORF">MKZ38_008683</name>
</gene>
<dbReference type="PANTHER" id="PTHR13211:SF0">
    <property type="entry name" value="TELOMERASE CAJAL BODY PROTEIN 1"/>
    <property type="match status" value="1"/>
</dbReference>
<organism evidence="1 2">
    <name type="scientific">Zalerion maritima</name>
    <dbReference type="NCBI Taxonomy" id="339359"/>
    <lineage>
        <taxon>Eukaryota</taxon>
        <taxon>Fungi</taxon>
        <taxon>Dikarya</taxon>
        <taxon>Ascomycota</taxon>
        <taxon>Pezizomycotina</taxon>
        <taxon>Sordariomycetes</taxon>
        <taxon>Lulworthiomycetidae</taxon>
        <taxon>Lulworthiales</taxon>
        <taxon>Lulworthiaceae</taxon>
        <taxon>Zalerion</taxon>
    </lineage>
</organism>
<name>A0AAD5RHD3_9PEZI</name>
<evidence type="ECO:0000313" key="2">
    <source>
        <dbReference type="Proteomes" id="UP001201980"/>
    </source>
</evidence>
<dbReference type="InterPro" id="IPR015943">
    <property type="entry name" value="WD40/YVTN_repeat-like_dom_sf"/>
</dbReference>
<keyword evidence="2" id="KW-1185">Reference proteome</keyword>
<accession>A0AAD5RHD3</accession>
<dbReference type="AlphaFoldDB" id="A0AAD5RHD3"/>
<dbReference type="Proteomes" id="UP001201980">
    <property type="component" value="Unassembled WGS sequence"/>
</dbReference>
<protein>
    <submittedName>
        <fullName evidence="1">Uncharacterized protein</fullName>
    </submittedName>
</protein>
<dbReference type="SUPFAM" id="SSF50978">
    <property type="entry name" value="WD40 repeat-like"/>
    <property type="match status" value="1"/>
</dbReference>
<evidence type="ECO:0000313" key="1">
    <source>
        <dbReference type="EMBL" id="KAJ2893425.1"/>
    </source>
</evidence>
<dbReference type="InterPro" id="IPR036322">
    <property type="entry name" value="WD40_repeat_dom_sf"/>
</dbReference>
<reference evidence="1" key="1">
    <citation type="submission" date="2022-07" db="EMBL/GenBank/DDBJ databases">
        <title>Draft genome sequence of Zalerion maritima ATCC 34329, a (micro)plastics degrading marine fungus.</title>
        <authorList>
            <person name="Paco A."/>
            <person name="Goncalves M.F.M."/>
            <person name="Rocha-Santos T.A.P."/>
            <person name="Alves A."/>
        </authorList>
    </citation>
    <scope>NUCLEOTIDE SEQUENCE</scope>
    <source>
        <strain evidence="1">ATCC 34329</strain>
    </source>
</reference>